<accession>A0ABP9VU89</accession>
<dbReference type="PANTHER" id="PTHR42905:SF5">
    <property type="entry name" value="CARBOXYVINYL-CARBOXYPHOSPHONATE PHOSPHORYLMUTASE, CHLOROPLASTIC"/>
    <property type="match status" value="1"/>
</dbReference>
<organism evidence="7 8">
    <name type="scientific">Novipirellula caenicola</name>
    <dbReference type="NCBI Taxonomy" id="1536901"/>
    <lineage>
        <taxon>Bacteria</taxon>
        <taxon>Pseudomonadati</taxon>
        <taxon>Planctomycetota</taxon>
        <taxon>Planctomycetia</taxon>
        <taxon>Pirellulales</taxon>
        <taxon>Pirellulaceae</taxon>
        <taxon>Novipirellula</taxon>
    </lineage>
</organism>
<name>A0ABP9VU89_9BACT</name>
<evidence type="ECO:0000313" key="7">
    <source>
        <dbReference type="EMBL" id="GAA5508708.1"/>
    </source>
</evidence>
<dbReference type="GO" id="GO:0016829">
    <property type="term" value="F:lyase activity"/>
    <property type="evidence" value="ECO:0007669"/>
    <property type="project" value="UniProtKB-KW"/>
</dbReference>
<evidence type="ECO:0000256" key="4">
    <source>
        <dbReference type="ARBA" id="ARBA00022842"/>
    </source>
</evidence>
<evidence type="ECO:0000256" key="6">
    <source>
        <dbReference type="RuleBase" id="RU361121"/>
    </source>
</evidence>
<keyword evidence="4" id="KW-0460">Magnesium</keyword>
<dbReference type="Gene3D" id="3.20.20.60">
    <property type="entry name" value="Phosphoenolpyruvate-binding domains"/>
    <property type="match status" value="1"/>
</dbReference>
<comment type="function">
    <text evidence="6">Catalyzes the thermodynamically favored C-C bond cleavage of (2R,3S)-2-methylisocitrate to yield pyruvate and succinate.</text>
</comment>
<dbReference type="EC" id="4.1.3.30" evidence="6"/>
<dbReference type="SUPFAM" id="SSF51621">
    <property type="entry name" value="Phosphoenolpyruvate/pyruvate domain"/>
    <property type="match status" value="1"/>
</dbReference>
<dbReference type="PANTHER" id="PTHR42905">
    <property type="entry name" value="PHOSPHOENOLPYRUVATE CARBOXYLASE"/>
    <property type="match status" value="1"/>
</dbReference>
<proteinExistence type="inferred from homology"/>
<sequence>MAKPEPSTAGARLRAAVDQERPLQIAGTINAITALLARQAGFRAIYLSGSGVSSASHGLPDLGVTTLQDVLEDTRRITAAVDVPLLVDADTGWGSSLMIERTVRELTRAGAAGMHLEDQVDAKRCGHRPGKQLVTTAEMLDRLKAGLDSRTDASFVIMARTDAVAVEGIAAAIERANRYVDVGADMIFAEAIPSLEDYLRFTESVSVPVLANLTEFGVTPLFSIDALREAGVKLVLYPLTAFRAMNAAAARVYQTIRATGSQQELIDEMQTRDELYSLLDYYRQEP</sequence>
<dbReference type="InterPro" id="IPR040442">
    <property type="entry name" value="Pyrv_kinase-like_dom_sf"/>
</dbReference>
<dbReference type="Proteomes" id="UP001416858">
    <property type="component" value="Unassembled WGS sequence"/>
</dbReference>
<keyword evidence="3" id="KW-0479">Metal-binding</keyword>
<dbReference type="InterPro" id="IPR018523">
    <property type="entry name" value="Isocitrate_lyase_ph_CS"/>
</dbReference>
<keyword evidence="5 6" id="KW-0456">Lyase</keyword>
<protein>
    <recommendedName>
        <fullName evidence="6">Methylisocitrate lyase</fullName>
        <ecNumber evidence="6">4.1.3.30</ecNumber>
    </recommendedName>
</protein>
<dbReference type="Pfam" id="PF13714">
    <property type="entry name" value="PEP_mutase"/>
    <property type="match status" value="1"/>
</dbReference>
<dbReference type="PROSITE" id="PS00161">
    <property type="entry name" value="ISOCITRATE_LYASE"/>
    <property type="match status" value="1"/>
</dbReference>
<evidence type="ECO:0000256" key="1">
    <source>
        <dbReference type="ARBA" id="ARBA00001946"/>
    </source>
</evidence>
<dbReference type="CDD" id="cd00377">
    <property type="entry name" value="ICL_PEPM"/>
    <property type="match status" value="1"/>
</dbReference>
<evidence type="ECO:0000313" key="8">
    <source>
        <dbReference type="Proteomes" id="UP001416858"/>
    </source>
</evidence>
<comment type="cofactor">
    <cofactor evidence="1">
        <name>Mg(2+)</name>
        <dbReference type="ChEBI" id="CHEBI:18420"/>
    </cofactor>
</comment>
<evidence type="ECO:0000256" key="2">
    <source>
        <dbReference type="ARBA" id="ARBA00009282"/>
    </source>
</evidence>
<dbReference type="NCBIfam" id="TIGR02317">
    <property type="entry name" value="prpB"/>
    <property type="match status" value="1"/>
</dbReference>
<dbReference type="InterPro" id="IPR015813">
    <property type="entry name" value="Pyrv/PenolPyrv_kinase-like_dom"/>
</dbReference>
<evidence type="ECO:0000256" key="3">
    <source>
        <dbReference type="ARBA" id="ARBA00022723"/>
    </source>
</evidence>
<comment type="caution">
    <text evidence="7">The sequence shown here is derived from an EMBL/GenBank/DDBJ whole genome shotgun (WGS) entry which is preliminary data.</text>
</comment>
<dbReference type="EMBL" id="BAABRO010000010">
    <property type="protein sequence ID" value="GAA5508708.1"/>
    <property type="molecule type" value="Genomic_DNA"/>
</dbReference>
<evidence type="ECO:0000256" key="5">
    <source>
        <dbReference type="ARBA" id="ARBA00023239"/>
    </source>
</evidence>
<comment type="similarity">
    <text evidence="2 6">Belongs to the isocitrate lyase/PEP mutase superfamily. Methylisocitrate lyase family.</text>
</comment>
<dbReference type="RefSeq" id="WP_345685474.1">
    <property type="nucleotide sequence ID" value="NZ_BAABRO010000010.1"/>
</dbReference>
<dbReference type="NCBIfam" id="NF008455">
    <property type="entry name" value="PRK11320.1"/>
    <property type="match status" value="1"/>
</dbReference>
<keyword evidence="8" id="KW-1185">Reference proteome</keyword>
<comment type="pathway">
    <text evidence="6">Organic acid metabolism; propanoate degradation.</text>
</comment>
<dbReference type="InterPro" id="IPR039556">
    <property type="entry name" value="ICL/PEPM"/>
</dbReference>
<dbReference type="InterPro" id="IPR012695">
    <property type="entry name" value="PrpB"/>
</dbReference>
<comment type="catalytic activity">
    <reaction evidence="6">
        <text>(2S,3R)-3-hydroxybutane-1,2,3-tricarboxylate = pyruvate + succinate</text>
        <dbReference type="Rhea" id="RHEA:16809"/>
        <dbReference type="ChEBI" id="CHEBI:15361"/>
        <dbReference type="ChEBI" id="CHEBI:30031"/>
        <dbReference type="ChEBI" id="CHEBI:57429"/>
        <dbReference type="EC" id="4.1.3.30"/>
    </reaction>
</comment>
<gene>
    <name evidence="7" type="primary">prpB</name>
    <name evidence="7" type="ORF">Rcae01_04175</name>
</gene>
<reference evidence="7 8" key="1">
    <citation type="submission" date="2024-02" db="EMBL/GenBank/DDBJ databases">
        <title>Rhodopirellula caenicola NBRC 110016.</title>
        <authorList>
            <person name="Ichikawa N."/>
            <person name="Katano-Makiyama Y."/>
            <person name="Hidaka K."/>
        </authorList>
    </citation>
    <scope>NUCLEOTIDE SEQUENCE [LARGE SCALE GENOMIC DNA]</scope>
    <source>
        <strain evidence="7 8">NBRC 110016</strain>
    </source>
</reference>